<protein>
    <submittedName>
        <fullName evidence="1">Uncharacterized protein</fullName>
    </submittedName>
</protein>
<proteinExistence type="predicted"/>
<dbReference type="EMBL" id="JAJIUN010000092">
    <property type="protein sequence ID" value="MCC8624317.1"/>
    <property type="molecule type" value="Genomic_DNA"/>
</dbReference>
<evidence type="ECO:0000313" key="2">
    <source>
        <dbReference type="Proteomes" id="UP001430544"/>
    </source>
</evidence>
<gene>
    <name evidence="1" type="ORF">LN473_20520</name>
</gene>
<keyword evidence="2" id="KW-1185">Reference proteome</keyword>
<comment type="caution">
    <text evidence="1">The sequence shown here is derived from an EMBL/GenBank/DDBJ whole genome shotgun (WGS) entry which is preliminary data.</text>
</comment>
<reference evidence="1" key="1">
    <citation type="submission" date="2021-11" db="EMBL/GenBank/DDBJ databases">
        <title>Genome resources and taxonomic validation of 89 Xanthomonas strains.</title>
        <authorList>
            <person name="Tambong J.T."/>
        </authorList>
    </citation>
    <scope>NUCLEOTIDE SEQUENCE</scope>
    <source>
        <strain evidence="1">Bv 5-4A</strain>
    </source>
</reference>
<accession>A0ABS8LEY0</accession>
<sequence length="155" mass="17384">MHELVAAAAVMGSSVLHANAQVRVATFYFIDQTMRLRPACVYFHIVFKSTGRAFAVMRNIRIQRGWVHGYCGEFRVETLEVHQAQQNRWVSTAYIYHRNRDASVATIEGAGEGAQREEARAQALRVACEFCGHLNADEWRKAATIRDGTGPSAEN</sequence>
<organism evidence="1 2">
    <name type="scientific">Xanthomonas vesicatoria</name>
    <dbReference type="NCBI Taxonomy" id="56460"/>
    <lineage>
        <taxon>Bacteria</taxon>
        <taxon>Pseudomonadati</taxon>
        <taxon>Pseudomonadota</taxon>
        <taxon>Gammaproteobacteria</taxon>
        <taxon>Lysobacterales</taxon>
        <taxon>Lysobacteraceae</taxon>
        <taxon>Xanthomonas</taxon>
    </lineage>
</organism>
<evidence type="ECO:0000313" key="1">
    <source>
        <dbReference type="EMBL" id="MCC8624317.1"/>
    </source>
</evidence>
<name>A0ABS8LEY0_9XANT</name>
<dbReference type="Proteomes" id="UP001430544">
    <property type="component" value="Unassembled WGS sequence"/>
</dbReference>